<comment type="similarity">
    <text evidence="10">Belongs to the DHHC palmitoyltransferase family.</text>
</comment>
<organism evidence="12 13">
    <name type="scientific">Phialemonium atrogriseum</name>
    <dbReference type="NCBI Taxonomy" id="1093897"/>
    <lineage>
        <taxon>Eukaryota</taxon>
        <taxon>Fungi</taxon>
        <taxon>Dikarya</taxon>
        <taxon>Ascomycota</taxon>
        <taxon>Pezizomycotina</taxon>
        <taxon>Sordariomycetes</taxon>
        <taxon>Sordariomycetidae</taxon>
        <taxon>Cephalothecales</taxon>
        <taxon>Cephalothecaceae</taxon>
        <taxon>Phialemonium</taxon>
    </lineage>
</organism>
<keyword evidence="2 10" id="KW-0808">Transferase</keyword>
<evidence type="ECO:0000256" key="4">
    <source>
        <dbReference type="ARBA" id="ARBA00022989"/>
    </source>
</evidence>
<comment type="caution">
    <text evidence="12">The sequence shown here is derived from an EMBL/GenBank/DDBJ whole genome shotgun (WGS) entry which is preliminary data.</text>
</comment>
<feature type="transmembrane region" description="Helical" evidence="10">
    <location>
        <begin position="6"/>
        <end position="24"/>
    </location>
</feature>
<dbReference type="Proteomes" id="UP001244011">
    <property type="component" value="Unassembled WGS sequence"/>
</dbReference>
<protein>
    <recommendedName>
        <fullName evidence="10">Palmitoyltransferase</fullName>
        <ecNumber evidence="10">2.3.1.225</ecNumber>
    </recommendedName>
</protein>
<evidence type="ECO:0000256" key="10">
    <source>
        <dbReference type="RuleBase" id="RU079119"/>
    </source>
</evidence>
<dbReference type="GO" id="GO:0005783">
    <property type="term" value="C:endoplasmic reticulum"/>
    <property type="evidence" value="ECO:0007669"/>
    <property type="project" value="TreeGrafter"/>
</dbReference>
<dbReference type="InterPro" id="IPR001594">
    <property type="entry name" value="Palmitoyltrfase_DHHC"/>
</dbReference>
<evidence type="ECO:0000256" key="1">
    <source>
        <dbReference type="ARBA" id="ARBA00004141"/>
    </source>
</evidence>
<reference evidence="12" key="1">
    <citation type="submission" date="2023-06" db="EMBL/GenBank/DDBJ databases">
        <title>Genome-scale phylogeny and comparative genomics of the fungal order Sordariales.</title>
        <authorList>
            <consortium name="Lawrence Berkeley National Laboratory"/>
            <person name="Hensen N."/>
            <person name="Bonometti L."/>
            <person name="Westerberg I."/>
            <person name="Brannstrom I.O."/>
            <person name="Guillou S."/>
            <person name="Cros-Aarteil S."/>
            <person name="Calhoun S."/>
            <person name="Haridas S."/>
            <person name="Kuo A."/>
            <person name="Mondo S."/>
            <person name="Pangilinan J."/>
            <person name="Riley R."/>
            <person name="Labutti K."/>
            <person name="Andreopoulos B."/>
            <person name="Lipzen A."/>
            <person name="Chen C."/>
            <person name="Yanf M."/>
            <person name="Daum C."/>
            <person name="Ng V."/>
            <person name="Clum A."/>
            <person name="Steindorff A."/>
            <person name="Ohm R."/>
            <person name="Martin F."/>
            <person name="Silar P."/>
            <person name="Natvig D."/>
            <person name="Lalanne C."/>
            <person name="Gautier V."/>
            <person name="Ament-Velasquez S.L."/>
            <person name="Kruys A."/>
            <person name="Hutchinson M.I."/>
            <person name="Powell A.J."/>
            <person name="Barry K."/>
            <person name="Miller A.N."/>
            <person name="Grigoriev I.V."/>
            <person name="Debuchy R."/>
            <person name="Gladieux P."/>
            <person name="Thoren M.H."/>
            <person name="Johannesson H."/>
        </authorList>
    </citation>
    <scope>NUCLEOTIDE SEQUENCE</scope>
    <source>
        <strain evidence="12">8032-3</strain>
    </source>
</reference>
<feature type="transmembrane region" description="Helical" evidence="10">
    <location>
        <begin position="200"/>
        <end position="225"/>
    </location>
</feature>
<evidence type="ECO:0000256" key="9">
    <source>
        <dbReference type="ARBA" id="ARBA00048048"/>
    </source>
</evidence>
<dbReference type="InterPro" id="IPR039859">
    <property type="entry name" value="PFA4/ZDH16/20/ERF2-like"/>
</dbReference>
<dbReference type="PROSITE" id="PS50216">
    <property type="entry name" value="DHHC"/>
    <property type="match status" value="1"/>
</dbReference>
<accession>A0AAJ0CAD8</accession>
<dbReference type="EC" id="2.3.1.225" evidence="10"/>
<evidence type="ECO:0000256" key="7">
    <source>
        <dbReference type="ARBA" id="ARBA00023288"/>
    </source>
</evidence>
<feature type="domain" description="Palmitoyltransferase DHHC" evidence="11">
    <location>
        <begin position="155"/>
        <end position="303"/>
    </location>
</feature>
<evidence type="ECO:0000313" key="12">
    <source>
        <dbReference type="EMBL" id="KAK1771873.1"/>
    </source>
</evidence>
<keyword evidence="13" id="KW-1185">Reference proteome</keyword>
<evidence type="ECO:0000259" key="11">
    <source>
        <dbReference type="Pfam" id="PF01529"/>
    </source>
</evidence>
<evidence type="ECO:0000256" key="6">
    <source>
        <dbReference type="ARBA" id="ARBA00023139"/>
    </source>
</evidence>
<dbReference type="RefSeq" id="XP_060288086.1">
    <property type="nucleotide sequence ID" value="XM_060426776.1"/>
</dbReference>
<dbReference type="GO" id="GO:0005794">
    <property type="term" value="C:Golgi apparatus"/>
    <property type="evidence" value="ECO:0007669"/>
    <property type="project" value="TreeGrafter"/>
</dbReference>
<dbReference type="EMBL" id="MU838998">
    <property type="protein sequence ID" value="KAK1771873.1"/>
    <property type="molecule type" value="Genomic_DNA"/>
</dbReference>
<dbReference type="Pfam" id="PF01529">
    <property type="entry name" value="DHHC"/>
    <property type="match status" value="1"/>
</dbReference>
<feature type="transmembrane region" description="Helical" evidence="10">
    <location>
        <begin position="80"/>
        <end position="98"/>
    </location>
</feature>
<comment type="domain">
    <text evidence="10">The DHHC domain is required for palmitoyltransferase activity.</text>
</comment>
<dbReference type="GO" id="GO:0016020">
    <property type="term" value="C:membrane"/>
    <property type="evidence" value="ECO:0007669"/>
    <property type="project" value="UniProtKB-SubCell"/>
</dbReference>
<keyword evidence="8 10" id="KW-0012">Acyltransferase</keyword>
<comment type="catalytic activity">
    <reaction evidence="9 10">
        <text>L-cysteinyl-[protein] + hexadecanoyl-CoA = S-hexadecanoyl-L-cysteinyl-[protein] + CoA</text>
        <dbReference type="Rhea" id="RHEA:36683"/>
        <dbReference type="Rhea" id="RHEA-COMP:10131"/>
        <dbReference type="Rhea" id="RHEA-COMP:11032"/>
        <dbReference type="ChEBI" id="CHEBI:29950"/>
        <dbReference type="ChEBI" id="CHEBI:57287"/>
        <dbReference type="ChEBI" id="CHEBI:57379"/>
        <dbReference type="ChEBI" id="CHEBI:74151"/>
        <dbReference type="EC" id="2.3.1.225"/>
    </reaction>
</comment>
<dbReference type="PANTHER" id="PTHR22883:SF288">
    <property type="entry name" value="PALMITOYLTRANSFERASE SWF1"/>
    <property type="match status" value="1"/>
</dbReference>
<keyword evidence="4 10" id="KW-1133">Transmembrane helix</keyword>
<dbReference type="GeneID" id="85309963"/>
<keyword evidence="3 10" id="KW-0812">Transmembrane</keyword>
<dbReference type="PANTHER" id="PTHR22883">
    <property type="entry name" value="ZINC FINGER DHHC DOMAIN CONTAINING PROTEIN"/>
    <property type="match status" value="1"/>
</dbReference>
<keyword evidence="7" id="KW-0449">Lipoprotein</keyword>
<evidence type="ECO:0000313" key="13">
    <source>
        <dbReference type="Proteomes" id="UP001244011"/>
    </source>
</evidence>
<dbReference type="GO" id="GO:0019706">
    <property type="term" value="F:protein-cysteine S-palmitoyltransferase activity"/>
    <property type="evidence" value="ECO:0007669"/>
    <property type="project" value="UniProtKB-EC"/>
</dbReference>
<comment type="subcellular location">
    <subcellularLocation>
        <location evidence="1">Membrane</location>
        <topology evidence="1">Multi-pass membrane protein</topology>
    </subcellularLocation>
</comment>
<dbReference type="GO" id="GO:0006612">
    <property type="term" value="P:protein targeting to membrane"/>
    <property type="evidence" value="ECO:0007669"/>
    <property type="project" value="TreeGrafter"/>
</dbReference>
<keyword evidence="6" id="KW-0564">Palmitate</keyword>
<evidence type="ECO:0000256" key="8">
    <source>
        <dbReference type="ARBA" id="ARBA00023315"/>
    </source>
</evidence>
<sequence>MGAFATVAFVICGISFMTFVTFFGRLPALRRTPIPWLHRLIWIYIPNGVLALDQRLTSGKLTSSIARFGNYIMYDRHPTVLIFFFLLLFVSEVLYLPVAWPQLGVFHQIAASIAIILPYIFLYLSAAGDPGTIEPGNHADSMALYPYDFTLFHPGNECHTCRLLKPARSKHCSICKRCISKSDHHCIFINNCVGSNNQRWFVLLLLTTGILTAYGAALGMGIMIAKMRTRYPYWALWPRHANDGAGMEIKEYLIIWSWGLQGNAAMGSVTLLALLTSPLVWGLLIYQVWLIYCGTTTNETLKWSDLQADMDDGFAFRRKMPLDRARDPRIEPAWTRWPAEPEQVLVRAEDGKPPLADASVPGVGDWEPVWKLRDVENLYDLGFWDNLVDVFLPAHTFREKDIPRSEGGGSRRRRSARG</sequence>
<evidence type="ECO:0000256" key="2">
    <source>
        <dbReference type="ARBA" id="ARBA00022679"/>
    </source>
</evidence>
<name>A0AAJ0CAD8_9PEZI</name>
<proteinExistence type="inferred from homology"/>
<evidence type="ECO:0000256" key="5">
    <source>
        <dbReference type="ARBA" id="ARBA00023136"/>
    </source>
</evidence>
<feature type="transmembrane region" description="Helical" evidence="10">
    <location>
        <begin position="105"/>
        <end position="126"/>
    </location>
</feature>
<keyword evidence="5 10" id="KW-0472">Membrane</keyword>
<feature type="transmembrane region" description="Helical" evidence="10">
    <location>
        <begin position="269"/>
        <end position="292"/>
    </location>
</feature>
<dbReference type="AlphaFoldDB" id="A0AAJ0CAD8"/>
<evidence type="ECO:0000256" key="3">
    <source>
        <dbReference type="ARBA" id="ARBA00022692"/>
    </source>
</evidence>
<gene>
    <name evidence="12" type="ORF">QBC33DRAFT_525073</name>
</gene>